<dbReference type="AlphaFoldDB" id="A0A6M4AYP4"/>
<dbReference type="InterPro" id="IPR048254">
    <property type="entry name" value="CDP_ALCOHOL_P_TRANSF_CS"/>
</dbReference>
<accession>A0A6M4AYP4</accession>
<feature type="transmembrane region" description="Helical" evidence="3">
    <location>
        <begin position="189"/>
        <end position="206"/>
    </location>
</feature>
<comment type="similarity">
    <text evidence="2">Belongs to the CDP-alcohol phosphatidyltransferase class-I family.</text>
</comment>
<dbReference type="Pfam" id="PF01066">
    <property type="entry name" value="CDP-OH_P_transf"/>
    <property type="match status" value="1"/>
</dbReference>
<feature type="transmembrane region" description="Helical" evidence="3">
    <location>
        <begin position="120"/>
        <end position="137"/>
    </location>
</feature>
<feature type="transmembrane region" description="Helical" evidence="3">
    <location>
        <begin position="218"/>
        <end position="235"/>
    </location>
</feature>
<dbReference type="InterPro" id="IPR000462">
    <property type="entry name" value="CDP-OH_P_trans"/>
</dbReference>
<organism evidence="5 6">
    <name type="scientific">Sphingomonas lacunae</name>
    <dbReference type="NCBI Taxonomy" id="2698828"/>
    <lineage>
        <taxon>Bacteria</taxon>
        <taxon>Pseudomonadati</taxon>
        <taxon>Pseudomonadota</taxon>
        <taxon>Alphaproteobacteria</taxon>
        <taxon>Sphingomonadales</taxon>
        <taxon>Sphingomonadaceae</taxon>
        <taxon>Sphingomonas</taxon>
    </lineage>
</organism>
<dbReference type="GO" id="GO:0008654">
    <property type="term" value="P:phospholipid biosynthetic process"/>
    <property type="evidence" value="ECO:0007669"/>
    <property type="project" value="InterPro"/>
</dbReference>
<feature type="domain" description="CDP-alcohol phosphatidyltransferase C-terminal" evidence="4">
    <location>
        <begin position="217"/>
        <end position="253"/>
    </location>
</feature>
<protein>
    <submittedName>
        <fullName evidence="5">Phosphatidylcholine/phosphatidylserine synthase</fullName>
    </submittedName>
</protein>
<dbReference type="Proteomes" id="UP000503018">
    <property type="component" value="Chromosome"/>
</dbReference>
<dbReference type="GO" id="GO:0016780">
    <property type="term" value="F:phosphotransferase activity, for other substituted phosphate groups"/>
    <property type="evidence" value="ECO:0007669"/>
    <property type="project" value="InterPro"/>
</dbReference>
<keyword evidence="6" id="KW-1185">Reference proteome</keyword>
<feature type="transmembrane region" description="Helical" evidence="3">
    <location>
        <begin position="95"/>
        <end position="114"/>
    </location>
</feature>
<evidence type="ECO:0000313" key="6">
    <source>
        <dbReference type="Proteomes" id="UP000503018"/>
    </source>
</evidence>
<dbReference type="Pfam" id="PF08009">
    <property type="entry name" value="CDP-OH_P_tran_2"/>
    <property type="match status" value="1"/>
</dbReference>
<feature type="transmembrane region" description="Helical" evidence="3">
    <location>
        <begin position="58"/>
        <end position="74"/>
    </location>
</feature>
<keyword evidence="1 2" id="KW-0808">Transferase</keyword>
<evidence type="ECO:0000256" key="2">
    <source>
        <dbReference type="RuleBase" id="RU003750"/>
    </source>
</evidence>
<sequence length="279" mass="29615">MPNKAEAASTEAVAAGEAPRAYRKVGGIPLRAFVPNAVTALALCCGLSGVRAAISEEWLLALLLVVGAGMLDGIDGRIARLLKANTRFGAELDSLSDVIAFGVAPATILYLWSLEDAPKFGWTAALSLTVCCALRLARFNANIDVADQPHKSAGFNTGVPAPMGAGLAFIPLALWLITHEPLFRSWYVVMPWVVIVALLMISNIATFNWSSLRIRREWRLMAIAGIALLGAALVSAPLQTLLGFALVYLATIPFSVLTYRRVRQRLSAAAADQAASGSA</sequence>
<dbReference type="EMBL" id="CP053015">
    <property type="protein sequence ID" value="QJQ33169.1"/>
    <property type="molecule type" value="Genomic_DNA"/>
</dbReference>
<dbReference type="Gene3D" id="1.20.120.1760">
    <property type="match status" value="1"/>
</dbReference>
<gene>
    <name evidence="5" type="ORF">GV829_12580</name>
</gene>
<evidence type="ECO:0000313" key="5">
    <source>
        <dbReference type="EMBL" id="QJQ33169.1"/>
    </source>
</evidence>
<reference evidence="5 6" key="1">
    <citation type="submission" date="2020-01" db="EMBL/GenBank/DDBJ databases">
        <title>Sphingomonas sp. strain CSW-10.</title>
        <authorList>
            <person name="Chen W.-M."/>
        </authorList>
    </citation>
    <scope>NUCLEOTIDE SEQUENCE [LARGE SCALE GENOMIC DNA]</scope>
    <source>
        <strain evidence="5 6">CSW-10</strain>
    </source>
</reference>
<keyword evidence="3" id="KW-0472">Membrane</keyword>
<keyword evidence="3" id="KW-1133">Transmembrane helix</keyword>
<feature type="transmembrane region" description="Helical" evidence="3">
    <location>
        <begin position="33"/>
        <end position="52"/>
    </location>
</feature>
<feature type="transmembrane region" description="Helical" evidence="3">
    <location>
        <begin position="158"/>
        <end position="177"/>
    </location>
</feature>
<keyword evidence="3" id="KW-0812">Transmembrane</keyword>
<dbReference type="InterPro" id="IPR043130">
    <property type="entry name" value="CDP-OH_PTrfase_TM_dom"/>
</dbReference>
<dbReference type="InterPro" id="IPR012616">
    <property type="entry name" value="CDP-OH_P_trans_C"/>
</dbReference>
<dbReference type="GO" id="GO:0016020">
    <property type="term" value="C:membrane"/>
    <property type="evidence" value="ECO:0007669"/>
    <property type="project" value="InterPro"/>
</dbReference>
<feature type="transmembrane region" description="Helical" evidence="3">
    <location>
        <begin position="241"/>
        <end position="259"/>
    </location>
</feature>
<dbReference type="KEGG" id="slan:GV829_12580"/>
<evidence type="ECO:0000256" key="1">
    <source>
        <dbReference type="ARBA" id="ARBA00022679"/>
    </source>
</evidence>
<evidence type="ECO:0000259" key="4">
    <source>
        <dbReference type="Pfam" id="PF08009"/>
    </source>
</evidence>
<proteinExistence type="inferred from homology"/>
<dbReference type="RefSeq" id="WP_169947161.1">
    <property type="nucleotide sequence ID" value="NZ_CP053015.1"/>
</dbReference>
<dbReference type="PROSITE" id="PS00379">
    <property type="entry name" value="CDP_ALCOHOL_P_TRANSF"/>
    <property type="match status" value="1"/>
</dbReference>
<name>A0A6M4AYP4_9SPHN</name>
<evidence type="ECO:0000256" key="3">
    <source>
        <dbReference type="SAM" id="Phobius"/>
    </source>
</evidence>